<dbReference type="HOGENOM" id="CLU_2449078_0_0_7"/>
<reference evidence="1 2" key="1">
    <citation type="journal article" date="2015" name="Biol. Direct">
        <title>Babela massiliensis, a representative of a widespread bacterial phylum with unusual adaptations to parasitism in amoebae.</title>
        <authorList>
            <person name="Pagnier I."/>
            <person name="Yutin N."/>
            <person name="Croce O."/>
            <person name="Makarova K.S."/>
            <person name="Wolf Y.I."/>
            <person name="Benamar S."/>
            <person name="Raoult D."/>
            <person name="Koonin E.V."/>
            <person name="La Scola B."/>
        </authorList>
    </citation>
    <scope>NUCLEOTIDE SEQUENCE [LARGE SCALE GENOMIC DNA]</scope>
    <source>
        <strain evidence="2">BABL1</strain>
    </source>
</reference>
<organism evidence="1 2">
    <name type="scientific">Candidatus Babela massiliensis</name>
    <dbReference type="NCBI Taxonomy" id="673862"/>
    <lineage>
        <taxon>Bacteria</taxon>
        <taxon>Candidatus Babelota</taxon>
        <taxon>Candidatus Babeliae</taxon>
        <taxon>Candidatus Babeliales</taxon>
        <taxon>Candidatus Babeliaceae</taxon>
        <taxon>Candidatus Babela</taxon>
    </lineage>
</organism>
<dbReference type="OrthoDB" id="6912229at2"/>
<protein>
    <submittedName>
        <fullName evidence="1">Uncharacterized protein</fullName>
    </submittedName>
</protein>
<proteinExistence type="predicted"/>
<gene>
    <name evidence="1" type="ORF">BABL1_gene_773</name>
</gene>
<keyword evidence="2" id="KW-1185">Reference proteome</keyword>
<sequence>MLKKLSISLLLLSNNFIIISNEDCLDNSKHTNTCDGYDYKDYHKVKCYCPCDRYPQLFERGKCTKCGHYRAPKPLFKIINKKTNSILIE</sequence>
<dbReference type="KEGG" id="dpb:BABL1_gene_773"/>
<dbReference type="AlphaFoldDB" id="V6DKM6"/>
<dbReference type="EMBL" id="HG793133">
    <property type="protein sequence ID" value="CDK31061.1"/>
    <property type="molecule type" value="Genomic_DNA"/>
</dbReference>
<name>V6DKM6_9BACT</name>
<accession>V6DKM6</accession>
<evidence type="ECO:0000313" key="2">
    <source>
        <dbReference type="Proteomes" id="UP000018769"/>
    </source>
</evidence>
<evidence type="ECO:0000313" key="1">
    <source>
        <dbReference type="EMBL" id="CDK31061.1"/>
    </source>
</evidence>
<dbReference type="Proteomes" id="UP000018769">
    <property type="component" value="Chromosome I"/>
</dbReference>
<dbReference type="RefSeq" id="WP_023793067.1">
    <property type="nucleotide sequence ID" value="NC_023003.1"/>
</dbReference>